<dbReference type="PANTHER" id="PTHR16631">
    <property type="entry name" value="GLUCAN 1,3-BETA-GLUCOSIDASE"/>
    <property type="match status" value="1"/>
</dbReference>
<evidence type="ECO:0000313" key="4">
    <source>
        <dbReference type="EMBL" id="KAH7018753.1"/>
    </source>
</evidence>
<evidence type="ECO:0000256" key="2">
    <source>
        <dbReference type="ARBA" id="ARBA00008773"/>
    </source>
</evidence>
<name>A0ABQ8FS02_9PEZI</name>
<keyword evidence="3" id="KW-0378">Hydrolase</keyword>
<reference evidence="4 5" key="1">
    <citation type="journal article" date="2021" name="Nat. Commun.">
        <title>Genetic determinants of endophytism in the Arabidopsis root mycobiome.</title>
        <authorList>
            <person name="Mesny F."/>
            <person name="Miyauchi S."/>
            <person name="Thiergart T."/>
            <person name="Pickel B."/>
            <person name="Atanasova L."/>
            <person name="Karlsson M."/>
            <person name="Huettel B."/>
            <person name="Barry K.W."/>
            <person name="Haridas S."/>
            <person name="Chen C."/>
            <person name="Bauer D."/>
            <person name="Andreopoulos W."/>
            <person name="Pangilinan J."/>
            <person name="LaButti K."/>
            <person name="Riley R."/>
            <person name="Lipzen A."/>
            <person name="Clum A."/>
            <person name="Drula E."/>
            <person name="Henrissat B."/>
            <person name="Kohler A."/>
            <person name="Grigoriev I.V."/>
            <person name="Martin F.M."/>
            <person name="Hacquard S."/>
        </authorList>
    </citation>
    <scope>NUCLEOTIDE SEQUENCE [LARGE SCALE GENOMIC DNA]</scope>
    <source>
        <strain evidence="4 5">MPI-SDFR-AT-0080</strain>
    </source>
</reference>
<proteinExistence type="inferred from homology"/>
<comment type="similarity">
    <text evidence="2">Belongs to the glycosyl hydrolase 17 family.</text>
</comment>
<sequence>MSLHPAATIIRATLHSFLRAGSSVIAMVSLRELIFYSALLPTTLAQTIQQGFNSGNTLPDRTAKFEDDFLKEFETMQKLRNSPGLFNSVRLYTNIQAYTESEPLSAFSAALRTNTSILLGIWCSGTNNITNELDALAAALDRYGTDFANAVIAISVGSEDMYRISESGIRNEAGIGTGPDQIVRFINDTRRAIAGTPLADKPVGHVDTWSAWTNTSNSAVVEAVDWLGVDIYPYFETDRNNTFDRAPTIFEDLFNRTVNASDGKPVWVTETGWPYEGPGEGSARASVVEQEGYWRAVGCASLFGRINTWWYTLKDANPDADEKFAVADDRLSTKPRFDLTCPAGSGAPPAINTTSSGSGVDFAAVALRALIAAFVVGFLLE</sequence>
<dbReference type="PANTHER" id="PTHR16631:SF16">
    <property type="entry name" value="GPI-ANCHORED CELL WALL BETA-1,3-ENDOGLUCANASE EGLC"/>
    <property type="match status" value="1"/>
</dbReference>
<dbReference type="Proteomes" id="UP000774617">
    <property type="component" value="Unassembled WGS sequence"/>
</dbReference>
<gene>
    <name evidence="4" type="ORF">B0J12DRAFT_688121</name>
</gene>
<dbReference type="EMBL" id="JAGTJR010000068">
    <property type="protein sequence ID" value="KAH7018753.1"/>
    <property type="molecule type" value="Genomic_DNA"/>
</dbReference>
<evidence type="ECO:0000256" key="1">
    <source>
        <dbReference type="ARBA" id="ARBA00004196"/>
    </source>
</evidence>
<organism evidence="4 5">
    <name type="scientific">Macrophomina phaseolina</name>
    <dbReference type="NCBI Taxonomy" id="35725"/>
    <lineage>
        <taxon>Eukaryota</taxon>
        <taxon>Fungi</taxon>
        <taxon>Dikarya</taxon>
        <taxon>Ascomycota</taxon>
        <taxon>Pezizomycotina</taxon>
        <taxon>Dothideomycetes</taxon>
        <taxon>Dothideomycetes incertae sedis</taxon>
        <taxon>Botryosphaeriales</taxon>
        <taxon>Botryosphaeriaceae</taxon>
        <taxon>Macrophomina</taxon>
    </lineage>
</organism>
<protein>
    <submittedName>
        <fullName evidence="4">Glucan 1,3-beta-glucosidase</fullName>
    </submittedName>
</protein>
<keyword evidence="5" id="KW-1185">Reference proteome</keyword>
<dbReference type="SUPFAM" id="SSF51445">
    <property type="entry name" value="(Trans)glycosidases"/>
    <property type="match status" value="1"/>
</dbReference>
<evidence type="ECO:0000313" key="5">
    <source>
        <dbReference type="Proteomes" id="UP000774617"/>
    </source>
</evidence>
<dbReference type="InterPro" id="IPR017853">
    <property type="entry name" value="GH"/>
</dbReference>
<dbReference type="Gene3D" id="3.20.20.80">
    <property type="entry name" value="Glycosidases"/>
    <property type="match status" value="1"/>
</dbReference>
<comment type="subcellular location">
    <subcellularLocation>
        <location evidence="1">Cell envelope</location>
    </subcellularLocation>
</comment>
<evidence type="ECO:0000256" key="3">
    <source>
        <dbReference type="ARBA" id="ARBA00022801"/>
    </source>
</evidence>
<comment type="caution">
    <text evidence="4">The sequence shown here is derived from an EMBL/GenBank/DDBJ whole genome shotgun (WGS) entry which is preliminary data.</text>
</comment>
<dbReference type="InterPro" id="IPR050732">
    <property type="entry name" value="Beta-glucan_modifiers"/>
</dbReference>
<accession>A0ABQ8FS02</accession>